<dbReference type="RefSeq" id="WP_217682066.1">
    <property type="nucleotide sequence ID" value="NZ_JAHRGL010000030.1"/>
</dbReference>
<gene>
    <name evidence="3" type="ORF">KRX52_12555</name>
</gene>
<comment type="caution">
    <text evidence="3">The sequence shown here is derived from an EMBL/GenBank/DDBJ whole genome shotgun (WGS) entry which is preliminary data.</text>
</comment>
<evidence type="ECO:0000256" key="1">
    <source>
        <dbReference type="SAM" id="Phobius"/>
    </source>
</evidence>
<evidence type="ECO:0000313" key="4">
    <source>
        <dbReference type="Proteomes" id="UP000813068"/>
    </source>
</evidence>
<keyword evidence="4" id="KW-1185">Reference proteome</keyword>
<dbReference type="Pfam" id="PF22895">
    <property type="entry name" value="DUF7024"/>
    <property type="match status" value="1"/>
</dbReference>
<evidence type="ECO:0000259" key="2">
    <source>
        <dbReference type="Pfam" id="PF22895"/>
    </source>
</evidence>
<feature type="transmembrane region" description="Helical" evidence="1">
    <location>
        <begin position="346"/>
        <end position="364"/>
    </location>
</feature>
<feature type="transmembrane region" description="Helical" evidence="1">
    <location>
        <begin position="282"/>
        <end position="307"/>
    </location>
</feature>
<feature type="transmembrane region" description="Helical" evidence="1">
    <location>
        <begin position="220"/>
        <end position="237"/>
    </location>
</feature>
<feature type="transmembrane region" description="Helical" evidence="1">
    <location>
        <begin position="319"/>
        <end position="340"/>
    </location>
</feature>
<proteinExistence type="predicted"/>
<protein>
    <recommendedName>
        <fullName evidence="2">DUF7024 domain-containing protein</fullName>
    </recommendedName>
</protein>
<feature type="transmembrane region" description="Helical" evidence="1">
    <location>
        <begin position="171"/>
        <end position="200"/>
    </location>
</feature>
<feature type="transmembrane region" description="Helical" evidence="1">
    <location>
        <begin position="86"/>
        <end position="109"/>
    </location>
</feature>
<feature type="domain" description="DUF7024" evidence="2">
    <location>
        <begin position="493"/>
        <end position="611"/>
    </location>
</feature>
<accession>A0ABS6MZ05</accession>
<keyword evidence="1" id="KW-1133">Transmembrane helix</keyword>
<keyword evidence="1" id="KW-0472">Membrane</keyword>
<evidence type="ECO:0000313" key="3">
    <source>
        <dbReference type="EMBL" id="MBV2133624.1"/>
    </source>
</evidence>
<dbReference type="EMBL" id="JAHRGL010000030">
    <property type="protein sequence ID" value="MBV2133624.1"/>
    <property type="molecule type" value="Genomic_DNA"/>
</dbReference>
<reference evidence="3 4" key="1">
    <citation type="submission" date="2021-06" db="EMBL/GenBank/DDBJ databases">
        <title>Differences between aerobic and microaerobic xylene degrading microbial communities.</title>
        <authorList>
            <person name="Banerjee S."/>
            <person name="Tancsics A."/>
        </authorList>
    </citation>
    <scope>NUCLEOTIDE SEQUENCE [LARGE SCALE GENOMIC DNA]</scope>
    <source>
        <strain evidence="3 4">MAP12</strain>
    </source>
</reference>
<feature type="transmembrane region" description="Helical" evidence="1">
    <location>
        <begin position="116"/>
        <end position="135"/>
    </location>
</feature>
<sequence>MKNNLELKASHFLLGAFILSFLTFWFARYIQAASFDLVQHFLLVDELTKHAGVRAETLERIGPMAVYPPVAHWMATIIGWIGGSELVGITIVTIVSVYLCYVLIICLVGASSPVRALLLALAFLLLMPTHSLIGWEVVGNFFYPQIVADVVYFGTLLWVSKNRENWQQTIAFLLVGQVAMWIQPLVATHLLAAGCALTAFQLWNRWNEKAFPRMRHAANLVALVVGSAVIVFTNPAFKVMRSISAIDGHLVFGYSWVLLVALICGAVGAWNLRRYWRGKAEYVDAILGSAVVVAVGLVVLQFALLKLHGDGSPYAIKKHMFIVLTLGMMNAIRVIASYLSVSKKNLNPGLVAPVLAGLASVFVLKGYTTPAAPIVNALAYANHAFEYQLADFTPGNTVFYDSALPLQANVMISLAAFQHSFDARAIAWQGGASITEGAEYAMIRRTPHIEKICDERYLEREVYVVVNPSCVNQYFPGETLSFAPGGGGWQYASNGWSLAEEWGAWSLGNVGGSVLLTVPPNAYQLVINGMAYVSQQHPTQTIVVEVNGAEIATWTFDLTAPTGTRAAEIPKDLIQNGSLRITLKAPGAVSPAQIGQSADTRVLGLGVQTLTLRAVP</sequence>
<keyword evidence="1" id="KW-0812">Transmembrane</keyword>
<feature type="transmembrane region" description="Helical" evidence="1">
    <location>
        <begin position="249"/>
        <end position="270"/>
    </location>
</feature>
<organism evidence="3 4">
    <name type="scientific">Geopseudomonas aromaticivorans</name>
    <dbReference type="NCBI Taxonomy" id="2849492"/>
    <lineage>
        <taxon>Bacteria</taxon>
        <taxon>Pseudomonadati</taxon>
        <taxon>Pseudomonadota</taxon>
        <taxon>Gammaproteobacteria</taxon>
        <taxon>Pseudomonadales</taxon>
        <taxon>Pseudomonadaceae</taxon>
        <taxon>Geopseudomonas</taxon>
    </lineage>
</organism>
<dbReference type="InterPro" id="IPR054288">
    <property type="entry name" value="DUF7024"/>
</dbReference>
<name>A0ABS6MZ05_9GAMM</name>
<dbReference type="Proteomes" id="UP000813068">
    <property type="component" value="Unassembled WGS sequence"/>
</dbReference>